<organism evidence="3 4">
    <name type="scientific">Geodermatophilus siccatus</name>
    <dbReference type="NCBI Taxonomy" id="1137991"/>
    <lineage>
        <taxon>Bacteria</taxon>
        <taxon>Bacillati</taxon>
        <taxon>Actinomycetota</taxon>
        <taxon>Actinomycetes</taxon>
        <taxon>Geodermatophilales</taxon>
        <taxon>Geodermatophilaceae</taxon>
        <taxon>Geodermatophilus</taxon>
    </lineage>
</organism>
<reference evidence="4" key="1">
    <citation type="submission" date="2016-10" db="EMBL/GenBank/DDBJ databases">
        <authorList>
            <person name="Varghese N."/>
            <person name="Submissions S."/>
        </authorList>
    </citation>
    <scope>NUCLEOTIDE SEQUENCE [LARGE SCALE GENOMIC DNA]</scope>
    <source>
        <strain evidence="4">DSM 45419</strain>
    </source>
</reference>
<name>A0A1G9RI31_9ACTN</name>
<sequence>MTPTVGYIPYTGTGHSAEAEWLQDHLSVPVQVARDVPSLNEGPLRQLPDVEFLHGTIREFLPLPAVVAEGPGGFLWGALLRAHGFSGTLTVLPYVNPRGWCDVAALASYRRFADRRDRVFLGSTPAAAVYQALGVETSVGEPYGIDDGLFTIRPGAARIRDQLRIPAGRVLLFAGRAQPDKDLYRLLRVSLKAQVLFSDLQIVIATHVVDRGYLDAARGLLRSSAGVHFVLDPAPEQLADLYNVADAFVTASTSHFETFGRAPAEALACGTAAVAPRYDGFAEVLAQPGGTLVDVEIDPATGELRADEERLLRGIFDVLSAPGQPPRHEVAATARRRFGRSTTLRELGYLAGRAPRPPRTPVRPARLRLPDAWCEPLEEAGRRLPPAALAWMWNDCDHDRLGGYDHAFTSQVRRSLCVPPPVDDGQEVTTCR</sequence>
<evidence type="ECO:0000313" key="4">
    <source>
        <dbReference type="Proteomes" id="UP000198680"/>
    </source>
</evidence>
<evidence type="ECO:0000313" key="3">
    <source>
        <dbReference type="EMBL" id="SDM22982.1"/>
    </source>
</evidence>
<keyword evidence="1 3" id="KW-0808">Transferase</keyword>
<dbReference type="EMBL" id="FNHE01000004">
    <property type="protein sequence ID" value="SDM22982.1"/>
    <property type="molecule type" value="Genomic_DNA"/>
</dbReference>
<dbReference type="PANTHER" id="PTHR45947">
    <property type="entry name" value="SULFOQUINOVOSYL TRANSFERASE SQD2"/>
    <property type="match status" value="1"/>
</dbReference>
<protein>
    <submittedName>
        <fullName evidence="3">Glycosyl transferases group 1</fullName>
    </submittedName>
</protein>
<dbReference type="Gene3D" id="3.40.50.2000">
    <property type="entry name" value="Glycogen Phosphorylase B"/>
    <property type="match status" value="1"/>
</dbReference>
<dbReference type="Pfam" id="PF00534">
    <property type="entry name" value="Glycos_transf_1"/>
    <property type="match status" value="1"/>
</dbReference>
<keyword evidence="4" id="KW-1185">Reference proteome</keyword>
<dbReference type="InterPro" id="IPR001296">
    <property type="entry name" value="Glyco_trans_1"/>
</dbReference>
<dbReference type="STRING" id="1137991.SAMN05660642_01938"/>
<dbReference type="InterPro" id="IPR050194">
    <property type="entry name" value="Glycosyltransferase_grp1"/>
</dbReference>
<accession>A0A1G9RI31</accession>
<evidence type="ECO:0000259" key="2">
    <source>
        <dbReference type="Pfam" id="PF00534"/>
    </source>
</evidence>
<dbReference type="SUPFAM" id="SSF53756">
    <property type="entry name" value="UDP-Glycosyltransferase/glycogen phosphorylase"/>
    <property type="match status" value="1"/>
</dbReference>
<evidence type="ECO:0000256" key="1">
    <source>
        <dbReference type="ARBA" id="ARBA00022679"/>
    </source>
</evidence>
<gene>
    <name evidence="3" type="ORF">SAMN05660642_01938</name>
</gene>
<feature type="domain" description="Glycosyl transferase family 1" evidence="2">
    <location>
        <begin position="159"/>
        <end position="296"/>
    </location>
</feature>
<dbReference type="PANTHER" id="PTHR45947:SF3">
    <property type="entry name" value="SULFOQUINOVOSYL TRANSFERASE SQD2"/>
    <property type="match status" value="1"/>
</dbReference>
<proteinExistence type="predicted"/>
<dbReference type="CDD" id="cd03801">
    <property type="entry name" value="GT4_PimA-like"/>
    <property type="match status" value="1"/>
</dbReference>
<dbReference type="GO" id="GO:0016757">
    <property type="term" value="F:glycosyltransferase activity"/>
    <property type="evidence" value="ECO:0007669"/>
    <property type="project" value="InterPro"/>
</dbReference>
<dbReference type="AlphaFoldDB" id="A0A1G9RI31"/>
<dbReference type="Proteomes" id="UP000198680">
    <property type="component" value="Unassembled WGS sequence"/>
</dbReference>